<dbReference type="Pfam" id="PF01344">
    <property type="entry name" value="Kelch_1"/>
    <property type="match status" value="1"/>
</dbReference>
<evidence type="ECO:0000256" key="1">
    <source>
        <dbReference type="ARBA" id="ARBA00022441"/>
    </source>
</evidence>
<dbReference type="EMBL" id="SDEE01000260">
    <property type="protein sequence ID" value="RXW18521.1"/>
    <property type="molecule type" value="Genomic_DNA"/>
</dbReference>
<accession>A0A4Q2DHE1</accession>
<evidence type="ECO:0008006" key="6">
    <source>
        <dbReference type="Google" id="ProtNLM"/>
    </source>
</evidence>
<evidence type="ECO:0000313" key="5">
    <source>
        <dbReference type="Proteomes" id="UP000290288"/>
    </source>
</evidence>
<keyword evidence="1" id="KW-0880">Kelch repeat</keyword>
<dbReference type="Pfam" id="PF24681">
    <property type="entry name" value="Kelch_KLHDC2_KLHL20_DRC7"/>
    <property type="match status" value="1"/>
</dbReference>
<name>A0A4Q2DHE1_9AGAR</name>
<feature type="compositionally biased region" description="Polar residues" evidence="3">
    <location>
        <begin position="120"/>
        <end position="138"/>
    </location>
</feature>
<dbReference type="AlphaFoldDB" id="A0A4Q2DHE1"/>
<dbReference type="Gene3D" id="2.120.10.80">
    <property type="entry name" value="Kelch-type beta propeller"/>
    <property type="match status" value="2"/>
</dbReference>
<reference evidence="4 5" key="1">
    <citation type="submission" date="2019-01" db="EMBL/GenBank/DDBJ databases">
        <title>Draft genome sequence of Psathyrella aberdarensis IHI B618.</title>
        <authorList>
            <person name="Buettner E."/>
            <person name="Kellner H."/>
        </authorList>
    </citation>
    <scope>NUCLEOTIDE SEQUENCE [LARGE SCALE GENOMIC DNA]</scope>
    <source>
        <strain evidence="4 5">IHI B618</strain>
    </source>
</reference>
<organism evidence="4 5">
    <name type="scientific">Candolleomyces aberdarensis</name>
    <dbReference type="NCBI Taxonomy" id="2316362"/>
    <lineage>
        <taxon>Eukaryota</taxon>
        <taxon>Fungi</taxon>
        <taxon>Dikarya</taxon>
        <taxon>Basidiomycota</taxon>
        <taxon>Agaricomycotina</taxon>
        <taxon>Agaricomycetes</taxon>
        <taxon>Agaricomycetidae</taxon>
        <taxon>Agaricales</taxon>
        <taxon>Agaricineae</taxon>
        <taxon>Psathyrellaceae</taxon>
        <taxon>Candolleomyces</taxon>
    </lineage>
</organism>
<dbReference type="InterPro" id="IPR015915">
    <property type="entry name" value="Kelch-typ_b-propeller"/>
</dbReference>
<dbReference type="STRING" id="2316362.A0A4Q2DHE1"/>
<evidence type="ECO:0000256" key="2">
    <source>
        <dbReference type="ARBA" id="ARBA00022737"/>
    </source>
</evidence>
<dbReference type="InterPro" id="IPR006652">
    <property type="entry name" value="Kelch_1"/>
</dbReference>
<evidence type="ECO:0000256" key="3">
    <source>
        <dbReference type="SAM" id="MobiDB-lite"/>
    </source>
</evidence>
<feature type="compositionally biased region" description="Gly residues" evidence="3">
    <location>
        <begin position="143"/>
        <end position="158"/>
    </location>
</feature>
<sequence length="543" mass="57797">MSGRKLPTTPTPTVIVPTIQYPAASYALDEEQLLLISSTLLDSGVDMPATPRNLDDVPEEDPPTGPDSGNSGPYTNQSAANSATTFHAGPGASGSGSGRNTPVPGQGVPPSTARLRKAPSTRTLGKPSTDQLQVAATLSSGSNSGGGAAGSNGGGGSGASVRRAGSAGGTSISRSSRTQVGAGGHTLHRYRSTPRLPHDKEMAPAPATGMYWSKAPVWGTLPSRSFRNHTATLVDTVVWIIGGNDDKDSARDIYCFDTETMQWTRPDTVGESPPACRAQTATLVDKKIVIYGGGLGSYYFDGVYVLDTATRRWSQPPILDGPHPAGRRAHTAVYYDNKIWIFGGGNGLNALNDVWTLDLGSNHTGLIEGTEGRGLRWEEKITTTVKPCPRGYHTANLVRDIMVVVGGSDGKECFTDIWLLNLTTLIWSKVNIPPPLYKRLSHSATQVGSYLFIVGGHTGQEYTSEILMLNLVSLHYEPRTIYGKPPSPRGNHSAVLSDSRLFLFGGFNGQISFDDVYILDLAASAYLPQVTSFEIESGDPNSY</sequence>
<keyword evidence="5" id="KW-1185">Reference proteome</keyword>
<comment type="caution">
    <text evidence="4">The sequence shown here is derived from an EMBL/GenBank/DDBJ whole genome shotgun (WGS) entry which is preliminary data.</text>
</comment>
<dbReference type="Proteomes" id="UP000290288">
    <property type="component" value="Unassembled WGS sequence"/>
</dbReference>
<dbReference type="OrthoDB" id="10251809at2759"/>
<dbReference type="SUPFAM" id="SSF117281">
    <property type="entry name" value="Kelch motif"/>
    <property type="match status" value="1"/>
</dbReference>
<proteinExistence type="predicted"/>
<protein>
    <recommendedName>
        <fullName evidence="6">Galactose oxidase</fullName>
    </recommendedName>
</protein>
<keyword evidence="2" id="KW-0677">Repeat</keyword>
<dbReference type="PANTHER" id="PTHR46093:SF18">
    <property type="entry name" value="FIBRONECTIN TYPE-III DOMAIN-CONTAINING PROTEIN"/>
    <property type="match status" value="1"/>
</dbReference>
<feature type="compositionally biased region" description="Polar residues" evidence="3">
    <location>
        <begin position="170"/>
        <end position="179"/>
    </location>
</feature>
<feature type="region of interest" description="Disordered" evidence="3">
    <location>
        <begin position="43"/>
        <end position="207"/>
    </location>
</feature>
<feature type="compositionally biased region" description="Polar residues" evidence="3">
    <location>
        <begin position="67"/>
        <end position="85"/>
    </location>
</feature>
<dbReference type="PANTHER" id="PTHR46093">
    <property type="entry name" value="ACYL-COA-BINDING DOMAIN-CONTAINING PROTEIN 5"/>
    <property type="match status" value="1"/>
</dbReference>
<evidence type="ECO:0000313" key="4">
    <source>
        <dbReference type="EMBL" id="RXW18521.1"/>
    </source>
</evidence>
<gene>
    <name evidence="4" type="ORF">EST38_g7332</name>
</gene>